<dbReference type="Proteomes" id="UP000555448">
    <property type="component" value="Unassembled WGS sequence"/>
</dbReference>
<dbReference type="RefSeq" id="WP_184249506.1">
    <property type="nucleotide sequence ID" value="NZ_JACHLR010000024.1"/>
</dbReference>
<evidence type="ECO:0000313" key="2">
    <source>
        <dbReference type="Proteomes" id="UP000555448"/>
    </source>
</evidence>
<dbReference type="EMBL" id="JACHLR010000024">
    <property type="protein sequence ID" value="MBB4860541.1"/>
    <property type="molecule type" value="Genomic_DNA"/>
</dbReference>
<gene>
    <name evidence="1" type="ORF">HNO88_003885</name>
</gene>
<protein>
    <submittedName>
        <fullName evidence="1">Uncharacterized protein</fullName>
    </submittedName>
</protein>
<name>A0A7W7NXN9_9SPHN</name>
<keyword evidence="2" id="KW-1185">Reference proteome</keyword>
<accession>A0A7W7NXN9</accession>
<proteinExistence type="predicted"/>
<evidence type="ECO:0000313" key="1">
    <source>
        <dbReference type="EMBL" id="MBB4860541.1"/>
    </source>
</evidence>
<comment type="caution">
    <text evidence="1">The sequence shown here is derived from an EMBL/GenBank/DDBJ whole genome shotgun (WGS) entry which is preliminary data.</text>
</comment>
<dbReference type="AlphaFoldDB" id="A0A7W7NXN9"/>
<sequence length="110" mass="12099">MSVFDLALVTAITRSPPHLGDEGLAACLADWFLQPVTVPEIRLAMDGLVARGWLTPSPNRTVHECIPTMECVDHATTLYGGCIRMLDRGMGLLNVRLLSNLFDRYLKGDS</sequence>
<reference evidence="1 2" key="1">
    <citation type="submission" date="2020-08" db="EMBL/GenBank/DDBJ databases">
        <title>Functional genomics of gut bacteria from endangered species of beetles.</title>
        <authorList>
            <person name="Carlos-Shanley C."/>
        </authorList>
    </citation>
    <scope>NUCLEOTIDE SEQUENCE [LARGE SCALE GENOMIC DNA]</scope>
    <source>
        <strain evidence="1 2">S00245</strain>
    </source>
</reference>
<organism evidence="1 2">
    <name type="scientific">Novosphingobium chloroacetimidivorans</name>
    <dbReference type="NCBI Taxonomy" id="1428314"/>
    <lineage>
        <taxon>Bacteria</taxon>
        <taxon>Pseudomonadati</taxon>
        <taxon>Pseudomonadota</taxon>
        <taxon>Alphaproteobacteria</taxon>
        <taxon>Sphingomonadales</taxon>
        <taxon>Sphingomonadaceae</taxon>
        <taxon>Novosphingobium</taxon>
    </lineage>
</organism>